<gene>
    <name evidence="2" type="ORF">SAY89_06135</name>
</gene>
<sequence length="43" mass="4607">MSKAGKIKLVAVGQTVLQSVEDKGYGGKEQSLPSSSRRSRKSK</sequence>
<proteinExistence type="predicted"/>
<name>A0AAF1C6B3_9CHRO</name>
<evidence type="ECO:0000256" key="1">
    <source>
        <dbReference type="SAM" id="MobiDB-lite"/>
    </source>
</evidence>
<organism evidence="2">
    <name type="scientific">Cyanobacterium aponinum AL20115</name>
    <dbReference type="NCBI Taxonomy" id="3090662"/>
    <lineage>
        <taxon>Bacteria</taxon>
        <taxon>Bacillati</taxon>
        <taxon>Cyanobacteriota</taxon>
        <taxon>Cyanophyceae</taxon>
        <taxon>Oscillatoriophycideae</taxon>
        <taxon>Chroococcales</taxon>
        <taxon>Geminocystaceae</taxon>
        <taxon>Cyanobacterium</taxon>
    </lineage>
</organism>
<feature type="region of interest" description="Disordered" evidence="1">
    <location>
        <begin position="20"/>
        <end position="43"/>
    </location>
</feature>
<reference evidence="2" key="1">
    <citation type="submission" date="2023-11" db="EMBL/GenBank/DDBJ databases">
        <title>Genome sequence of Cyanobacterium aponinum BCRC AL20115.</title>
        <authorList>
            <person name="Chang H.-Y."/>
            <person name="Lin K.-M."/>
            <person name="Hsueh H.-T."/>
            <person name="Chu H.-A."/>
            <person name="Kuo C.-H."/>
        </authorList>
    </citation>
    <scope>NUCLEOTIDE SEQUENCE</scope>
    <source>
        <strain evidence="2">AL20115</strain>
    </source>
</reference>
<protein>
    <submittedName>
        <fullName evidence="2">Uncharacterized protein</fullName>
    </submittedName>
</protein>
<accession>A0AAF1C6B3</accession>
<dbReference type="AlphaFoldDB" id="A0AAF1C6B3"/>
<dbReference type="RefSeq" id="WP_277422494.1">
    <property type="nucleotide sequence ID" value="NZ_CP138348.1"/>
</dbReference>
<dbReference type="EMBL" id="CP138348">
    <property type="protein sequence ID" value="WPF89845.1"/>
    <property type="molecule type" value="Genomic_DNA"/>
</dbReference>
<evidence type="ECO:0000313" key="2">
    <source>
        <dbReference type="EMBL" id="WPF89845.1"/>
    </source>
</evidence>